<organism evidence="1 2">
    <name type="scientific">Mucilaginibacter pineti</name>
    <dbReference type="NCBI Taxonomy" id="1391627"/>
    <lineage>
        <taxon>Bacteria</taxon>
        <taxon>Pseudomonadati</taxon>
        <taxon>Bacteroidota</taxon>
        <taxon>Sphingobacteriia</taxon>
        <taxon>Sphingobacteriales</taxon>
        <taxon>Sphingobacteriaceae</taxon>
        <taxon>Mucilaginibacter</taxon>
    </lineage>
</organism>
<dbReference type="STRING" id="1391627.SAMN05216464_103214"/>
<dbReference type="EMBL" id="FNAI01000003">
    <property type="protein sequence ID" value="SDD97542.1"/>
    <property type="molecule type" value="Genomic_DNA"/>
</dbReference>
<keyword evidence="2" id="KW-1185">Reference proteome</keyword>
<name>A0A1G6Z4X7_9SPHI</name>
<accession>A0A1G6Z4X7</accession>
<evidence type="ECO:0000313" key="2">
    <source>
        <dbReference type="Proteomes" id="UP000199072"/>
    </source>
</evidence>
<dbReference type="OrthoDB" id="1164858at2"/>
<dbReference type="Pfam" id="PF20329">
    <property type="entry name" value="DUF6624"/>
    <property type="match status" value="1"/>
</dbReference>
<protein>
    <submittedName>
        <fullName evidence="1">Uncharacterized protein</fullName>
    </submittedName>
</protein>
<reference evidence="1 2" key="1">
    <citation type="submission" date="2016-10" db="EMBL/GenBank/DDBJ databases">
        <authorList>
            <person name="de Groot N.N."/>
        </authorList>
    </citation>
    <scope>NUCLEOTIDE SEQUENCE [LARGE SCALE GENOMIC DNA]</scope>
    <source>
        <strain evidence="1 2">47C3B</strain>
    </source>
</reference>
<dbReference type="Proteomes" id="UP000199072">
    <property type="component" value="Unassembled WGS sequence"/>
</dbReference>
<dbReference type="InterPro" id="IPR046732">
    <property type="entry name" value="DUF6624"/>
</dbReference>
<dbReference type="AlphaFoldDB" id="A0A1G6Z4X7"/>
<sequence>MKEKVDHQDASGQDYAYLIDRIALHKGRQQVYGTQINMGPSGTRIKPTIDTANIDKRRRSVGLEPIRIYLKKSDEIFKALNNGTFDQLQAKEDSLKRKIKLAIDGFSATSLLNATKTKVFATYAQVNPDVIPFFCYITNT</sequence>
<proteinExistence type="predicted"/>
<evidence type="ECO:0000313" key="1">
    <source>
        <dbReference type="EMBL" id="SDD97542.1"/>
    </source>
</evidence>
<gene>
    <name evidence="1" type="ORF">SAMN05216464_103214</name>
</gene>